<protein>
    <submittedName>
        <fullName evidence="1">Uncharacterized protein</fullName>
    </submittedName>
</protein>
<reference evidence="1 2" key="1">
    <citation type="submission" date="2017-08" db="EMBL/GenBank/DDBJ databases">
        <title>Infants hospitalized years apart are colonized by the same room-sourced microbial strains.</title>
        <authorList>
            <person name="Brooks B."/>
            <person name="Olm M.R."/>
            <person name="Firek B.A."/>
            <person name="Baker R."/>
            <person name="Thomas B.C."/>
            <person name="Morowitz M.J."/>
            <person name="Banfield J.F."/>
        </authorList>
    </citation>
    <scope>NUCLEOTIDE SEQUENCE [LARGE SCALE GENOMIC DNA]</scope>
    <source>
        <strain evidence="1">S2_003_000_R2_14</strain>
    </source>
</reference>
<proteinExistence type="predicted"/>
<dbReference type="EMBL" id="QFQP01000004">
    <property type="protein sequence ID" value="PZR16096.1"/>
    <property type="molecule type" value="Genomic_DNA"/>
</dbReference>
<dbReference type="Proteomes" id="UP000249061">
    <property type="component" value="Unassembled WGS sequence"/>
</dbReference>
<comment type="caution">
    <text evidence="1">The sequence shown here is derived from an EMBL/GenBank/DDBJ whole genome shotgun (WGS) entry which is preliminary data.</text>
</comment>
<organism evidence="1 2">
    <name type="scientific">Archangium gephyra</name>
    <dbReference type="NCBI Taxonomy" id="48"/>
    <lineage>
        <taxon>Bacteria</taxon>
        <taxon>Pseudomonadati</taxon>
        <taxon>Myxococcota</taxon>
        <taxon>Myxococcia</taxon>
        <taxon>Myxococcales</taxon>
        <taxon>Cystobacterineae</taxon>
        <taxon>Archangiaceae</taxon>
        <taxon>Archangium</taxon>
    </lineage>
</organism>
<evidence type="ECO:0000313" key="1">
    <source>
        <dbReference type="EMBL" id="PZR16096.1"/>
    </source>
</evidence>
<name>A0A2W5TUL1_9BACT</name>
<dbReference type="AlphaFoldDB" id="A0A2W5TUL1"/>
<sequence length="218" mass="22936">MATFDVTIQRGLKALELAKKHAPVLDVRLPPGHAAYLEANLAQLGAAIPEQKVVRAETRTSSQTQRDALGRLADLISAIRIAVKTDDDATEADKKDYAIGARVDPRVPNGVLAVGAQIIRVAKSRPQRAQQLGVLPSDIALLEATHAAAAAAHHAEDVARARAPETTRARNAAKERVDVAVKKIAGVGTIAFALEPATRSEFEALLAGPGGKKKPPAP</sequence>
<gene>
    <name evidence="1" type="ORF">DI536_07320</name>
</gene>
<evidence type="ECO:0000313" key="2">
    <source>
        <dbReference type="Proteomes" id="UP000249061"/>
    </source>
</evidence>
<accession>A0A2W5TUL1</accession>